<dbReference type="RefSeq" id="WP_003620012.1">
    <property type="nucleotide sequence ID" value="NZ_BJNN01000077.1"/>
</dbReference>
<evidence type="ECO:0000313" key="1">
    <source>
        <dbReference type="EMBL" id="GEC63508.1"/>
    </source>
</evidence>
<evidence type="ECO:0000313" key="2">
    <source>
        <dbReference type="Proteomes" id="UP000319478"/>
    </source>
</evidence>
<dbReference type="InterPro" id="IPR018775">
    <property type="entry name" value="RlaP"/>
</dbReference>
<proteinExistence type="predicted"/>
<dbReference type="Pfam" id="PF10127">
    <property type="entry name" value="RlaP"/>
    <property type="match status" value="1"/>
</dbReference>
<comment type="caution">
    <text evidence="1">The sequence shown here is derived from an EMBL/GenBank/DDBJ whole genome shotgun (WGS) entry which is preliminary data.</text>
</comment>
<organism evidence="1 2">
    <name type="scientific">Novacetimonas hansenii</name>
    <name type="common">Komagataeibacter hansenii</name>
    <dbReference type="NCBI Taxonomy" id="436"/>
    <lineage>
        <taxon>Bacteria</taxon>
        <taxon>Pseudomonadati</taxon>
        <taxon>Pseudomonadota</taxon>
        <taxon>Alphaproteobacteria</taxon>
        <taxon>Acetobacterales</taxon>
        <taxon>Acetobacteraceae</taxon>
        <taxon>Novacetimonas</taxon>
    </lineage>
</organism>
<dbReference type="PANTHER" id="PTHR34817:SF2">
    <property type="entry name" value="NUCLEOTIDYLTRANSFERASE"/>
    <property type="match status" value="1"/>
</dbReference>
<accession>A0ABQ0SE89</accession>
<dbReference type="Proteomes" id="UP000319478">
    <property type="component" value="Unassembled WGS sequence"/>
</dbReference>
<dbReference type="EMBL" id="BJNN01000077">
    <property type="protein sequence ID" value="GEC63508.1"/>
    <property type="molecule type" value="Genomic_DNA"/>
</dbReference>
<gene>
    <name evidence="1" type="ORF">GHA01_13570</name>
</gene>
<reference evidence="1 2" key="1">
    <citation type="submission" date="2019-06" db="EMBL/GenBank/DDBJ databases">
        <title>Whole genome shotgun sequence of Komagataeibacter hansenii NBRC 14820.</title>
        <authorList>
            <person name="Hosoyama A."/>
            <person name="Uohara A."/>
            <person name="Ohji S."/>
            <person name="Ichikawa N."/>
        </authorList>
    </citation>
    <scope>NUCLEOTIDE SEQUENCE [LARGE SCALE GENOMIC DNA]</scope>
    <source>
        <strain evidence="1 2">NBRC 14820</strain>
    </source>
</reference>
<sequence>MNMTQAQEWLRSIPESFCKTALTDIDRTLATIRAEHDVIIPLAIESGSRAWGFPSLDSDYDCRFIFIRPMAQYLSLWPVRDVIEIPLTQELDVNGWDLAKAVRLLLKGNVVVMEWLSSPIIYGMDTTFQTQFMALAHRVCSRPLVARHYLHLGEKQYNRNCNGQGQDMRLKKLFYALRPAIALRWLRLHPAENVVPMHFPSLLRECELEHGTVEIIDDLIRAKAQTRETRLVGMPAVLDQLVAHEFAYAHEAFDHLSPKISAHAMTEADDFFHQQIRSCHR</sequence>
<keyword evidence="2" id="KW-1185">Reference proteome</keyword>
<evidence type="ECO:0008006" key="3">
    <source>
        <dbReference type="Google" id="ProtNLM"/>
    </source>
</evidence>
<name>A0ABQ0SE89_NOVHA</name>
<dbReference type="PANTHER" id="PTHR34817">
    <property type="entry name" value="NUCLEOTIDYLTRANSFERASE"/>
    <property type="match status" value="1"/>
</dbReference>
<protein>
    <recommendedName>
        <fullName evidence="3">Nucleotidyltransferase</fullName>
    </recommendedName>
</protein>